<proteinExistence type="predicted"/>
<evidence type="ECO:0000256" key="1">
    <source>
        <dbReference type="SAM" id="Phobius"/>
    </source>
</evidence>
<dbReference type="GO" id="GO:0006508">
    <property type="term" value="P:proteolysis"/>
    <property type="evidence" value="ECO:0007669"/>
    <property type="project" value="UniProtKB-KW"/>
</dbReference>
<feature type="transmembrane region" description="Helical" evidence="1">
    <location>
        <begin position="12"/>
        <end position="32"/>
    </location>
</feature>
<dbReference type="GO" id="GO:0008233">
    <property type="term" value="F:peptidase activity"/>
    <property type="evidence" value="ECO:0007669"/>
    <property type="project" value="UniProtKB-KW"/>
</dbReference>
<sequence>STPLAIRGFSSVIGGSVNHVIISQFLSCFFVLTKTKLGIYATA</sequence>
<reference evidence="2" key="2">
    <citation type="submission" date="2016-06" db="EMBL/GenBank/DDBJ databases">
        <title>The genome of a short-lived fish provides insights into sex chromosome evolution and the genetic control of aging.</title>
        <authorList>
            <person name="Reichwald K."/>
            <person name="Felder M."/>
            <person name="Petzold A."/>
            <person name="Koch P."/>
            <person name="Groth M."/>
            <person name="Platzer M."/>
        </authorList>
    </citation>
    <scope>NUCLEOTIDE SEQUENCE</scope>
    <source>
        <tissue evidence="2">Brain</tissue>
    </source>
</reference>
<gene>
    <name evidence="2" type="primary">Nfu_g_1_010794</name>
</gene>
<feature type="non-terminal residue" evidence="2">
    <location>
        <position position="1"/>
    </location>
</feature>
<organism evidence="2">
    <name type="scientific">Iconisemion striatum</name>
    <dbReference type="NCBI Taxonomy" id="60296"/>
    <lineage>
        <taxon>Eukaryota</taxon>
        <taxon>Metazoa</taxon>
        <taxon>Chordata</taxon>
        <taxon>Craniata</taxon>
        <taxon>Vertebrata</taxon>
        <taxon>Euteleostomi</taxon>
        <taxon>Actinopterygii</taxon>
        <taxon>Neopterygii</taxon>
        <taxon>Teleostei</taxon>
        <taxon>Neoteleostei</taxon>
        <taxon>Acanthomorphata</taxon>
        <taxon>Ovalentaria</taxon>
        <taxon>Atherinomorphae</taxon>
        <taxon>Cyprinodontiformes</taxon>
        <taxon>Nothobranchiidae</taxon>
        <taxon>Iconisemion</taxon>
    </lineage>
</organism>
<keyword evidence="1" id="KW-0812">Transmembrane</keyword>
<protein>
    <submittedName>
        <fullName evidence="2">Ulp1 protease family, C-terminal catalytic domain</fullName>
    </submittedName>
</protein>
<keyword evidence="2" id="KW-0645">Protease</keyword>
<reference evidence="2" key="1">
    <citation type="submission" date="2016-05" db="EMBL/GenBank/DDBJ databases">
        <authorList>
            <person name="Lavstsen T."/>
            <person name="Jespersen J.S."/>
        </authorList>
    </citation>
    <scope>NUCLEOTIDE SEQUENCE</scope>
    <source>
        <tissue evidence="2">Brain</tissue>
    </source>
</reference>
<keyword evidence="1" id="KW-1133">Transmembrane helix</keyword>
<evidence type="ECO:0000313" key="2">
    <source>
        <dbReference type="EMBL" id="SBP36021.1"/>
    </source>
</evidence>
<dbReference type="EMBL" id="HADX01013789">
    <property type="protein sequence ID" value="SBP36021.1"/>
    <property type="molecule type" value="Transcribed_RNA"/>
</dbReference>
<accession>A0A1A7Z0Y7</accession>
<keyword evidence="2" id="KW-0378">Hydrolase</keyword>
<dbReference type="AlphaFoldDB" id="A0A1A7Z0Y7"/>
<name>A0A1A7Z0Y7_9TELE</name>
<feature type="non-terminal residue" evidence="2">
    <location>
        <position position="43"/>
    </location>
</feature>
<keyword evidence="1" id="KW-0472">Membrane</keyword>